<reference evidence="3" key="1">
    <citation type="submission" date="2011-07" db="EMBL/GenBank/DDBJ databases">
        <authorList>
            <consortium name="Caenorhabditis brenneri Sequencing and Analysis Consortium"/>
            <person name="Wilson R.K."/>
        </authorList>
    </citation>
    <scope>NUCLEOTIDE SEQUENCE [LARGE SCALE GENOMIC DNA]</scope>
    <source>
        <strain evidence="3">PB2801</strain>
    </source>
</reference>
<sequence length="25" mass="3058">MRLTGRIGQPRQRWYKAVVKRKKSN</sequence>
<dbReference type="EMBL" id="GL379795">
    <property type="protein sequence ID" value="EGT59474.1"/>
    <property type="molecule type" value="Genomic_DNA"/>
</dbReference>
<dbReference type="Proteomes" id="UP000008068">
    <property type="component" value="Unassembled WGS sequence"/>
</dbReference>
<dbReference type="HOGENOM" id="CLU_3419569_0_0_1"/>
<proteinExistence type="predicted"/>
<name>G0MID0_CAEBE</name>
<accession>G0MID0</accession>
<feature type="region of interest" description="Disordered" evidence="1">
    <location>
        <begin position="1"/>
        <end position="25"/>
    </location>
</feature>
<keyword evidence="3" id="KW-1185">Reference proteome</keyword>
<dbReference type="InParanoid" id="G0MID0"/>
<evidence type="ECO:0000256" key="1">
    <source>
        <dbReference type="SAM" id="MobiDB-lite"/>
    </source>
</evidence>
<protein>
    <submittedName>
        <fullName evidence="2">Uncharacterized protein</fullName>
    </submittedName>
</protein>
<dbReference type="AlphaFoldDB" id="G0MID0"/>
<organism evidence="3">
    <name type="scientific">Caenorhabditis brenneri</name>
    <name type="common">Nematode worm</name>
    <dbReference type="NCBI Taxonomy" id="135651"/>
    <lineage>
        <taxon>Eukaryota</taxon>
        <taxon>Metazoa</taxon>
        <taxon>Ecdysozoa</taxon>
        <taxon>Nematoda</taxon>
        <taxon>Chromadorea</taxon>
        <taxon>Rhabditida</taxon>
        <taxon>Rhabditina</taxon>
        <taxon>Rhabditomorpha</taxon>
        <taxon>Rhabditoidea</taxon>
        <taxon>Rhabditidae</taxon>
        <taxon>Peloderinae</taxon>
        <taxon>Caenorhabditis</taxon>
    </lineage>
</organism>
<evidence type="ECO:0000313" key="3">
    <source>
        <dbReference type="Proteomes" id="UP000008068"/>
    </source>
</evidence>
<evidence type="ECO:0000313" key="2">
    <source>
        <dbReference type="EMBL" id="EGT59474.1"/>
    </source>
</evidence>
<gene>
    <name evidence="2" type="ORF">CAEBREN_06558</name>
</gene>